<reference evidence="5 6" key="1">
    <citation type="submission" date="2016-10" db="EMBL/GenBank/DDBJ databases">
        <authorList>
            <person name="de Groot N.N."/>
        </authorList>
    </citation>
    <scope>NUCLEOTIDE SEQUENCE [LARGE SCALE GENOMIC DNA]</scope>
    <source>
        <strain evidence="5 6">Nm110</strain>
    </source>
</reference>
<dbReference type="InterPro" id="IPR012318">
    <property type="entry name" value="HTH_CRP"/>
</dbReference>
<keyword evidence="5" id="KW-0418">Kinase</keyword>
<dbReference type="SUPFAM" id="SSF46785">
    <property type="entry name" value="Winged helix' DNA-binding domain"/>
    <property type="match status" value="1"/>
</dbReference>
<sequence length="275" mass="31325">MSTALSQIPHSPHQNCLLAALPTDELEQLYPHLELVPMLVGETLGGPDHKLNHVYFPTTSVVSLLNFTEDGKSTKIAIIGNEGVIGMSLFMGWDTMSNIPVVQSAGYAYRLNENLLKQKFNHVMPMQHQMLRYTQALLTQIAQTAVCNQHHSVEQHLCRLLLLYLDRVPSNELTMTQEMIANMLGVRREGITEAAGKLQRKNIIHYSRGHIKVLDRPRLETEVCECYKVLKKEYDQLLSDLVTMRSILLRKKSSFGLSIYRENKRKEKLTNSLTI</sequence>
<dbReference type="InterPro" id="IPR036390">
    <property type="entry name" value="WH_DNA-bd_sf"/>
</dbReference>
<dbReference type="RefSeq" id="WP_074668282.1">
    <property type="nucleotide sequence ID" value="NZ_FNNH01000095.1"/>
</dbReference>
<evidence type="ECO:0000259" key="4">
    <source>
        <dbReference type="PROSITE" id="PS51063"/>
    </source>
</evidence>
<dbReference type="PANTHER" id="PTHR24567:SF74">
    <property type="entry name" value="HTH-TYPE TRANSCRIPTIONAL REGULATOR ARCR"/>
    <property type="match status" value="1"/>
</dbReference>
<dbReference type="InterPro" id="IPR018490">
    <property type="entry name" value="cNMP-bd_dom_sf"/>
</dbReference>
<dbReference type="InterPro" id="IPR050397">
    <property type="entry name" value="Env_Response_Regulators"/>
</dbReference>
<keyword evidence="1" id="KW-0805">Transcription regulation</keyword>
<evidence type="ECO:0000256" key="2">
    <source>
        <dbReference type="ARBA" id="ARBA00023125"/>
    </source>
</evidence>
<proteinExistence type="predicted"/>
<evidence type="ECO:0000256" key="3">
    <source>
        <dbReference type="ARBA" id="ARBA00023163"/>
    </source>
</evidence>
<keyword evidence="2" id="KW-0238">DNA-binding</keyword>
<evidence type="ECO:0000313" key="6">
    <source>
        <dbReference type="Proteomes" id="UP000183454"/>
    </source>
</evidence>
<gene>
    <name evidence="5" type="ORF">SAMN05421882_10951</name>
</gene>
<organism evidence="5 6">
    <name type="scientific">Nitrosomonas communis</name>
    <dbReference type="NCBI Taxonomy" id="44574"/>
    <lineage>
        <taxon>Bacteria</taxon>
        <taxon>Pseudomonadati</taxon>
        <taxon>Pseudomonadota</taxon>
        <taxon>Betaproteobacteria</taxon>
        <taxon>Nitrosomonadales</taxon>
        <taxon>Nitrosomonadaceae</taxon>
        <taxon>Nitrosomonas</taxon>
    </lineage>
</organism>
<feature type="domain" description="HTH crp-type" evidence="4">
    <location>
        <begin position="151"/>
        <end position="217"/>
    </location>
</feature>
<accession>A0A1H2ZUL8</accession>
<dbReference type="SMART" id="SM00419">
    <property type="entry name" value="HTH_CRP"/>
    <property type="match status" value="1"/>
</dbReference>
<evidence type="ECO:0000256" key="1">
    <source>
        <dbReference type="ARBA" id="ARBA00023015"/>
    </source>
</evidence>
<dbReference type="GO" id="GO:0003677">
    <property type="term" value="F:DNA binding"/>
    <property type="evidence" value="ECO:0007669"/>
    <property type="project" value="UniProtKB-KW"/>
</dbReference>
<name>A0A1H2ZUL8_9PROT</name>
<dbReference type="SUPFAM" id="SSF51206">
    <property type="entry name" value="cAMP-binding domain-like"/>
    <property type="match status" value="1"/>
</dbReference>
<dbReference type="Proteomes" id="UP000183454">
    <property type="component" value="Unassembled WGS sequence"/>
</dbReference>
<dbReference type="Pfam" id="PF13545">
    <property type="entry name" value="HTH_Crp_2"/>
    <property type="match status" value="1"/>
</dbReference>
<dbReference type="GO" id="GO:0005829">
    <property type="term" value="C:cytosol"/>
    <property type="evidence" value="ECO:0007669"/>
    <property type="project" value="TreeGrafter"/>
</dbReference>
<dbReference type="GO" id="GO:0016301">
    <property type="term" value="F:kinase activity"/>
    <property type="evidence" value="ECO:0007669"/>
    <property type="project" value="UniProtKB-KW"/>
</dbReference>
<dbReference type="InterPro" id="IPR014710">
    <property type="entry name" value="RmlC-like_jellyroll"/>
</dbReference>
<dbReference type="EMBL" id="FNNH01000095">
    <property type="protein sequence ID" value="SDX21270.1"/>
    <property type="molecule type" value="Genomic_DNA"/>
</dbReference>
<keyword evidence="3" id="KW-0804">Transcription</keyword>
<dbReference type="PROSITE" id="PS51063">
    <property type="entry name" value="HTH_CRP_2"/>
    <property type="match status" value="1"/>
</dbReference>
<dbReference type="GO" id="GO:0003700">
    <property type="term" value="F:DNA-binding transcription factor activity"/>
    <property type="evidence" value="ECO:0007669"/>
    <property type="project" value="TreeGrafter"/>
</dbReference>
<dbReference type="PANTHER" id="PTHR24567">
    <property type="entry name" value="CRP FAMILY TRANSCRIPTIONAL REGULATORY PROTEIN"/>
    <property type="match status" value="1"/>
</dbReference>
<keyword evidence="5" id="KW-0808">Transferase</keyword>
<evidence type="ECO:0000313" key="5">
    <source>
        <dbReference type="EMBL" id="SDX21270.1"/>
    </source>
</evidence>
<protein>
    <submittedName>
        <fullName evidence="5">cAMP-binding domain of CRP or a regulatory subunit of cAMP-dependent protein kinases</fullName>
    </submittedName>
</protein>
<dbReference type="Gene3D" id="2.60.120.10">
    <property type="entry name" value="Jelly Rolls"/>
    <property type="match status" value="1"/>
</dbReference>
<dbReference type="AlphaFoldDB" id="A0A1H2ZUL8"/>